<gene>
    <name evidence="1" type="ORF">GCM10010503_31170</name>
</gene>
<keyword evidence="2" id="KW-1185">Reference proteome</keyword>
<comment type="caution">
    <text evidence="1">The sequence shown here is derived from an EMBL/GenBank/DDBJ whole genome shotgun (WGS) entry which is preliminary data.</text>
</comment>
<reference evidence="1" key="2">
    <citation type="submission" date="2020-09" db="EMBL/GenBank/DDBJ databases">
        <authorList>
            <person name="Sun Q."/>
            <person name="Ohkuma M."/>
        </authorList>
    </citation>
    <scope>NUCLEOTIDE SEQUENCE</scope>
    <source>
        <strain evidence="1">JCM 4490</strain>
    </source>
</reference>
<dbReference type="AlphaFoldDB" id="A0A918MSB1"/>
<name>A0A918MSB1_9ACTN</name>
<organism evidence="1 2">
    <name type="scientific">Streptomyces lucensis JCM 4490</name>
    <dbReference type="NCBI Taxonomy" id="1306176"/>
    <lineage>
        <taxon>Bacteria</taxon>
        <taxon>Bacillati</taxon>
        <taxon>Actinomycetota</taxon>
        <taxon>Actinomycetes</taxon>
        <taxon>Kitasatosporales</taxon>
        <taxon>Streptomycetaceae</taxon>
        <taxon>Streptomyces</taxon>
    </lineage>
</organism>
<dbReference type="Proteomes" id="UP000620224">
    <property type="component" value="Unassembled WGS sequence"/>
</dbReference>
<dbReference type="RefSeq" id="WP_190015917.1">
    <property type="nucleotide sequence ID" value="NZ_BMUE01000006.1"/>
</dbReference>
<reference evidence="1" key="1">
    <citation type="journal article" date="2014" name="Int. J. Syst. Evol. Microbiol.">
        <title>Complete genome sequence of Corynebacterium casei LMG S-19264T (=DSM 44701T), isolated from a smear-ripened cheese.</title>
        <authorList>
            <consortium name="US DOE Joint Genome Institute (JGI-PGF)"/>
            <person name="Walter F."/>
            <person name="Albersmeier A."/>
            <person name="Kalinowski J."/>
            <person name="Ruckert C."/>
        </authorList>
    </citation>
    <scope>NUCLEOTIDE SEQUENCE</scope>
    <source>
        <strain evidence="1">JCM 4490</strain>
    </source>
</reference>
<proteinExistence type="predicted"/>
<dbReference type="EMBL" id="BMUE01000006">
    <property type="protein sequence ID" value="GGW51984.1"/>
    <property type="molecule type" value="Genomic_DNA"/>
</dbReference>
<sequence length="90" mass="9509">MQTRSVVEIARAALREIFPTAPEDGLDEGARHLARWGVEGHGTGLGSSAAALMYMDLAGAAQERHVPDDVIAAGEVRAGTRTWRAPSQLG</sequence>
<evidence type="ECO:0000313" key="1">
    <source>
        <dbReference type="EMBL" id="GGW51984.1"/>
    </source>
</evidence>
<evidence type="ECO:0000313" key="2">
    <source>
        <dbReference type="Proteomes" id="UP000620224"/>
    </source>
</evidence>
<protein>
    <submittedName>
        <fullName evidence="1">Uncharacterized protein</fullName>
    </submittedName>
</protein>
<accession>A0A918MSB1</accession>